<accession>A0A645BKW1</accession>
<reference evidence="1" key="1">
    <citation type="submission" date="2019-08" db="EMBL/GenBank/DDBJ databases">
        <authorList>
            <person name="Kucharzyk K."/>
            <person name="Murdoch R.W."/>
            <person name="Higgins S."/>
            <person name="Loffler F."/>
        </authorList>
    </citation>
    <scope>NUCLEOTIDE SEQUENCE</scope>
</reference>
<gene>
    <name evidence="1" type="ORF">SDC9_113017</name>
</gene>
<evidence type="ECO:0000313" key="1">
    <source>
        <dbReference type="EMBL" id="MPM66110.1"/>
    </source>
</evidence>
<proteinExistence type="predicted"/>
<sequence>MPRLFDVVADAFDQAQQLRLQQFLVKHAVRQPVFGVVQRGQGIQPSVRDRIRARKIVEREDQLHQIVVAAVLRVGLGQILEVRSRLSVKLLLDLLPDVLLQQFDFDRVCQQAEDWIQIDQIEIALDDLQAEGVDRRDVRLRHQRKLLDQVQVLLLRLRFINGGLDGARHPLLHFLGGRFGEGHDK</sequence>
<organism evidence="1">
    <name type="scientific">bioreactor metagenome</name>
    <dbReference type="NCBI Taxonomy" id="1076179"/>
    <lineage>
        <taxon>unclassified sequences</taxon>
        <taxon>metagenomes</taxon>
        <taxon>ecological metagenomes</taxon>
    </lineage>
</organism>
<protein>
    <submittedName>
        <fullName evidence="1">Uncharacterized protein</fullName>
    </submittedName>
</protein>
<dbReference type="EMBL" id="VSSQ01020893">
    <property type="protein sequence ID" value="MPM66110.1"/>
    <property type="molecule type" value="Genomic_DNA"/>
</dbReference>
<dbReference type="AlphaFoldDB" id="A0A645BKW1"/>
<comment type="caution">
    <text evidence="1">The sequence shown here is derived from an EMBL/GenBank/DDBJ whole genome shotgun (WGS) entry which is preliminary data.</text>
</comment>
<name>A0A645BKW1_9ZZZZ</name>